<name>A0A6N9PZ54_9BACL</name>
<comment type="caution">
    <text evidence="1">The sequence shown here is derived from an EMBL/GenBank/DDBJ whole genome shotgun (WGS) entry which is preliminary data.</text>
</comment>
<dbReference type="Proteomes" id="UP000448943">
    <property type="component" value="Unassembled WGS sequence"/>
</dbReference>
<organism evidence="1 2">
    <name type="scientific">Chengkuizengella marina</name>
    <dbReference type="NCBI Taxonomy" id="2507566"/>
    <lineage>
        <taxon>Bacteria</taxon>
        <taxon>Bacillati</taxon>
        <taxon>Bacillota</taxon>
        <taxon>Bacilli</taxon>
        <taxon>Bacillales</taxon>
        <taxon>Paenibacillaceae</taxon>
        <taxon>Chengkuizengella</taxon>
    </lineage>
</organism>
<protein>
    <submittedName>
        <fullName evidence="1">Uncharacterized protein</fullName>
    </submittedName>
</protein>
<gene>
    <name evidence="1" type="ORF">ERL59_04185</name>
</gene>
<dbReference type="EMBL" id="SIJB01000009">
    <property type="protein sequence ID" value="NBI28156.1"/>
    <property type="molecule type" value="Genomic_DNA"/>
</dbReference>
<dbReference type="AlphaFoldDB" id="A0A6N9PZ54"/>
<accession>A0A6N9PZ54</accession>
<dbReference type="RefSeq" id="WP_160644851.1">
    <property type="nucleotide sequence ID" value="NZ_SIJB01000009.1"/>
</dbReference>
<keyword evidence="2" id="KW-1185">Reference proteome</keyword>
<dbReference type="OrthoDB" id="2652925at2"/>
<sequence>MFNKINFQSGNIVYNDFQIDPKLPLKKQIDNLKEDMFQVEFLNKYLIDIGWYPCTDINGMFIIYIIKEYNWEEPLYKENCRSIEELKQHLVTCIDIIEIQLNT</sequence>
<evidence type="ECO:0000313" key="2">
    <source>
        <dbReference type="Proteomes" id="UP000448943"/>
    </source>
</evidence>
<proteinExistence type="predicted"/>
<evidence type="ECO:0000313" key="1">
    <source>
        <dbReference type="EMBL" id="NBI28156.1"/>
    </source>
</evidence>
<reference evidence="1 2" key="1">
    <citation type="submission" date="2019-01" db="EMBL/GenBank/DDBJ databases">
        <title>Chengkuizengella sp. nov., isolated from deep-sea sediment of East Pacific Ocean.</title>
        <authorList>
            <person name="Yang J."/>
            <person name="Lai Q."/>
            <person name="Shao Z."/>
        </authorList>
    </citation>
    <scope>NUCLEOTIDE SEQUENCE [LARGE SCALE GENOMIC DNA]</scope>
    <source>
        <strain evidence="1 2">YPA3-1-1</strain>
    </source>
</reference>